<dbReference type="EMBL" id="JAEAOA010000554">
    <property type="protein sequence ID" value="KAK3589245.1"/>
    <property type="molecule type" value="Genomic_DNA"/>
</dbReference>
<name>A0AAE0VUA6_9BIVA</name>
<accession>A0AAE0VUA6</accession>
<organism evidence="1 2">
    <name type="scientific">Potamilus streckersoni</name>
    <dbReference type="NCBI Taxonomy" id="2493646"/>
    <lineage>
        <taxon>Eukaryota</taxon>
        <taxon>Metazoa</taxon>
        <taxon>Spiralia</taxon>
        <taxon>Lophotrochozoa</taxon>
        <taxon>Mollusca</taxon>
        <taxon>Bivalvia</taxon>
        <taxon>Autobranchia</taxon>
        <taxon>Heteroconchia</taxon>
        <taxon>Palaeoheterodonta</taxon>
        <taxon>Unionida</taxon>
        <taxon>Unionoidea</taxon>
        <taxon>Unionidae</taxon>
        <taxon>Ambleminae</taxon>
        <taxon>Lampsilini</taxon>
        <taxon>Potamilus</taxon>
    </lineage>
</organism>
<reference evidence="1" key="3">
    <citation type="submission" date="2023-05" db="EMBL/GenBank/DDBJ databases">
        <authorList>
            <person name="Smith C.H."/>
        </authorList>
    </citation>
    <scope>NUCLEOTIDE SEQUENCE</scope>
    <source>
        <strain evidence="1">CHS0354</strain>
        <tissue evidence="1">Mantle</tissue>
    </source>
</reference>
<comment type="caution">
    <text evidence="1">The sequence shown here is derived from an EMBL/GenBank/DDBJ whole genome shotgun (WGS) entry which is preliminary data.</text>
</comment>
<evidence type="ECO:0000313" key="2">
    <source>
        <dbReference type="Proteomes" id="UP001195483"/>
    </source>
</evidence>
<reference evidence="1" key="1">
    <citation type="journal article" date="2021" name="Genome Biol. Evol.">
        <title>A High-Quality Reference Genome for a Parasitic Bivalve with Doubly Uniparental Inheritance (Bivalvia: Unionida).</title>
        <authorList>
            <person name="Smith C.H."/>
        </authorList>
    </citation>
    <scope>NUCLEOTIDE SEQUENCE</scope>
    <source>
        <strain evidence="1">CHS0354</strain>
    </source>
</reference>
<proteinExistence type="predicted"/>
<protein>
    <submittedName>
        <fullName evidence="1">Uncharacterized protein</fullName>
    </submittedName>
</protein>
<gene>
    <name evidence="1" type="ORF">CHS0354_008308</name>
</gene>
<reference evidence="1" key="2">
    <citation type="journal article" date="2021" name="Genome Biol. Evol.">
        <title>Developing a high-quality reference genome for a parasitic bivalve with doubly uniparental inheritance (Bivalvia: Unionida).</title>
        <authorList>
            <person name="Smith C.H."/>
        </authorList>
    </citation>
    <scope>NUCLEOTIDE SEQUENCE</scope>
    <source>
        <strain evidence="1">CHS0354</strain>
        <tissue evidence="1">Mantle</tissue>
    </source>
</reference>
<evidence type="ECO:0000313" key="1">
    <source>
        <dbReference type="EMBL" id="KAK3589245.1"/>
    </source>
</evidence>
<dbReference type="AlphaFoldDB" id="A0AAE0VUA6"/>
<sequence>MNNSDERLCDLCEINYLVSGVALSQHKLTQNLILKYPDDMKDRFHQWQVETYVVKCENKKHSDIEIDQNLVVVVLGLKIVKAKLVDKRQIQLDLAMRTRKPNKIPNKPEGPFNVWTAVTTLLSVTSNTIRKISLKIFSAAVDKGVNRKPTRFSQRNAVLTKA</sequence>
<dbReference type="Proteomes" id="UP001195483">
    <property type="component" value="Unassembled WGS sequence"/>
</dbReference>
<keyword evidence="2" id="KW-1185">Reference proteome</keyword>